<keyword evidence="2" id="KW-0378">Hydrolase</keyword>
<evidence type="ECO:0000313" key="4">
    <source>
        <dbReference type="Proteomes" id="UP001229421"/>
    </source>
</evidence>
<gene>
    <name evidence="3" type="ORF">QVD17_00811</name>
</gene>
<evidence type="ECO:0000256" key="1">
    <source>
        <dbReference type="ARBA" id="ARBA00009283"/>
    </source>
</evidence>
<dbReference type="PANTHER" id="PTHR11782">
    <property type="entry name" value="ADENOSINE/GUANOSINE DIPHOSPHATASE"/>
    <property type="match status" value="1"/>
</dbReference>
<accession>A0AAD8L588</accession>
<dbReference type="GO" id="GO:0016020">
    <property type="term" value="C:membrane"/>
    <property type="evidence" value="ECO:0007669"/>
    <property type="project" value="TreeGrafter"/>
</dbReference>
<evidence type="ECO:0000256" key="2">
    <source>
        <dbReference type="ARBA" id="ARBA00022801"/>
    </source>
</evidence>
<dbReference type="Gene3D" id="3.30.420.150">
    <property type="entry name" value="Exopolyphosphatase. Domain 2"/>
    <property type="match status" value="1"/>
</dbReference>
<comment type="caution">
    <text evidence="3">The sequence shown here is derived from an EMBL/GenBank/DDBJ whole genome shotgun (WGS) entry which is preliminary data.</text>
</comment>
<sequence length="254" mass="28410">MLYRKSMGFCRVVNDLSMLLFRKEETRFCIWEIINSSWCAHIETLNYLNYGLLAARAEILGVAKNVANPCILAGYNGVYSYGGIDYKVSAPSSGSNMNKCRKITLKALKIKSICPYEKCTFNGVWNGGGGDGQKNMFVASFFYDRAAQVGFINATERVVEVLPVDFKVAAQRACKTTFEDAKSTYPDVDPEDLPYLCMDLVYQYTLLLDAFDMQPQKSITLVKQIKYQDSLVEAAWPLGSAIEALSVNNQIQVV</sequence>
<evidence type="ECO:0008006" key="5">
    <source>
        <dbReference type="Google" id="ProtNLM"/>
    </source>
</evidence>
<comment type="similarity">
    <text evidence="1">Belongs to the GDA1/CD39 NTPase family.</text>
</comment>
<dbReference type="GO" id="GO:0017110">
    <property type="term" value="F:nucleoside diphosphate phosphatase activity"/>
    <property type="evidence" value="ECO:0007669"/>
    <property type="project" value="TreeGrafter"/>
</dbReference>
<dbReference type="Pfam" id="PF01150">
    <property type="entry name" value="GDA1_CD39"/>
    <property type="match status" value="1"/>
</dbReference>
<dbReference type="GO" id="GO:0009134">
    <property type="term" value="P:nucleoside diphosphate catabolic process"/>
    <property type="evidence" value="ECO:0007669"/>
    <property type="project" value="TreeGrafter"/>
</dbReference>
<dbReference type="AlphaFoldDB" id="A0AAD8L588"/>
<dbReference type="InterPro" id="IPR000407">
    <property type="entry name" value="GDA1_CD39_NTPase"/>
</dbReference>
<dbReference type="PANTHER" id="PTHR11782:SF116">
    <property type="entry name" value="APYRASE"/>
    <property type="match status" value="1"/>
</dbReference>
<keyword evidence="4" id="KW-1185">Reference proteome</keyword>
<reference evidence="3" key="1">
    <citation type="journal article" date="2023" name="bioRxiv">
        <title>Improved chromosome-level genome assembly for marigold (Tagetes erecta).</title>
        <authorList>
            <person name="Jiang F."/>
            <person name="Yuan L."/>
            <person name="Wang S."/>
            <person name="Wang H."/>
            <person name="Xu D."/>
            <person name="Wang A."/>
            <person name="Fan W."/>
        </authorList>
    </citation>
    <scope>NUCLEOTIDE SEQUENCE</scope>
    <source>
        <strain evidence="3">WSJ</strain>
        <tissue evidence="3">Leaf</tissue>
    </source>
</reference>
<protein>
    <recommendedName>
        <fullName evidence="5">Apyrase</fullName>
    </recommendedName>
</protein>
<dbReference type="EMBL" id="JAUHHV010000001">
    <property type="protein sequence ID" value="KAK1435052.1"/>
    <property type="molecule type" value="Genomic_DNA"/>
</dbReference>
<evidence type="ECO:0000313" key="3">
    <source>
        <dbReference type="EMBL" id="KAK1435052.1"/>
    </source>
</evidence>
<dbReference type="Proteomes" id="UP001229421">
    <property type="component" value="Unassembled WGS sequence"/>
</dbReference>
<name>A0AAD8L588_TARER</name>
<proteinExistence type="inferred from homology"/>
<organism evidence="3 4">
    <name type="scientific">Tagetes erecta</name>
    <name type="common">African marigold</name>
    <dbReference type="NCBI Taxonomy" id="13708"/>
    <lineage>
        <taxon>Eukaryota</taxon>
        <taxon>Viridiplantae</taxon>
        <taxon>Streptophyta</taxon>
        <taxon>Embryophyta</taxon>
        <taxon>Tracheophyta</taxon>
        <taxon>Spermatophyta</taxon>
        <taxon>Magnoliopsida</taxon>
        <taxon>eudicotyledons</taxon>
        <taxon>Gunneridae</taxon>
        <taxon>Pentapetalae</taxon>
        <taxon>asterids</taxon>
        <taxon>campanulids</taxon>
        <taxon>Asterales</taxon>
        <taxon>Asteraceae</taxon>
        <taxon>Asteroideae</taxon>
        <taxon>Heliantheae alliance</taxon>
        <taxon>Tageteae</taxon>
        <taxon>Tagetes</taxon>
    </lineage>
</organism>